<evidence type="ECO:0000313" key="2">
    <source>
        <dbReference type="EMBL" id="GAF70253.1"/>
    </source>
</evidence>
<feature type="coiled-coil region" evidence="1">
    <location>
        <begin position="165"/>
        <end position="192"/>
    </location>
</feature>
<protein>
    <submittedName>
        <fullName evidence="2">Uncharacterized protein</fullName>
    </submittedName>
</protein>
<proteinExistence type="predicted"/>
<dbReference type="EMBL" id="BARS01002622">
    <property type="protein sequence ID" value="GAF70253.1"/>
    <property type="molecule type" value="Genomic_DNA"/>
</dbReference>
<organism evidence="2">
    <name type="scientific">marine sediment metagenome</name>
    <dbReference type="NCBI Taxonomy" id="412755"/>
    <lineage>
        <taxon>unclassified sequences</taxon>
        <taxon>metagenomes</taxon>
        <taxon>ecological metagenomes</taxon>
    </lineage>
</organism>
<feature type="coiled-coil region" evidence="1">
    <location>
        <begin position="63"/>
        <end position="126"/>
    </location>
</feature>
<evidence type="ECO:0000256" key="1">
    <source>
        <dbReference type="SAM" id="Coils"/>
    </source>
</evidence>
<keyword evidence="1" id="KW-0175">Coiled coil</keyword>
<feature type="non-terminal residue" evidence="2">
    <location>
        <position position="1"/>
    </location>
</feature>
<dbReference type="AlphaFoldDB" id="X0RN81"/>
<comment type="caution">
    <text evidence="2">The sequence shown here is derived from an EMBL/GenBank/DDBJ whole genome shotgun (WGS) entry which is preliminary data.</text>
</comment>
<reference evidence="2" key="1">
    <citation type="journal article" date="2014" name="Front. Microbiol.">
        <title>High frequency of phylogenetically diverse reductive dehalogenase-homologous genes in deep subseafloor sedimentary metagenomes.</title>
        <authorList>
            <person name="Kawai M."/>
            <person name="Futagami T."/>
            <person name="Toyoda A."/>
            <person name="Takaki Y."/>
            <person name="Nishi S."/>
            <person name="Hori S."/>
            <person name="Arai W."/>
            <person name="Tsubouchi T."/>
            <person name="Morono Y."/>
            <person name="Uchiyama I."/>
            <person name="Ito T."/>
            <person name="Fujiyama A."/>
            <person name="Inagaki F."/>
            <person name="Takami H."/>
        </authorList>
    </citation>
    <scope>NUCLEOTIDE SEQUENCE</scope>
    <source>
        <strain evidence="2">Expedition CK06-06</strain>
    </source>
</reference>
<name>X0RN81_9ZZZZ</name>
<accession>X0RN81</accession>
<sequence length="368" mass="40658">LQDMGVNSEKVEQWLDVCQSIASPIASNSQFVQAALELAKLTSDTGFSYESLLDDYHGKLKTSEALNTEIEKNDKELEAIKLKHKEEKEQAAKELDSITKAIATAQDTFSKQKKELKAQLDEYLAQNQVSWRKVKTATALLESGLSEVGLTKEGIKELSSQIAVVGSLAVAIKQLEQKRDEVKAEVDQLVQEKSHYAHSVDQLKALNGKVFDSLAAKGQEDLRLDAEIQSKTKELDGLNQTTAQMASMVRDMYIAQLILAFLAAPNALSDSGLNDLVSLMVALRQIRLGVGAKQVKDASGEVICECQIPEIYHKVELDSVDINLAREQLALCLVPLVKDKFVSKFEYEMAERRHATEVIEAILQAKGL</sequence>
<gene>
    <name evidence="2" type="ORF">S01H1_05026</name>
</gene>